<dbReference type="EMBL" id="FTLW01000005">
    <property type="protein sequence ID" value="SIQ99594.1"/>
    <property type="molecule type" value="Genomic_DNA"/>
</dbReference>
<dbReference type="PANTHER" id="PTHR33375:SF1">
    <property type="entry name" value="CHROMOSOME-PARTITIONING PROTEIN PARB-RELATED"/>
    <property type="match status" value="1"/>
</dbReference>
<gene>
    <name evidence="3" type="ORF">SAMN05421546_2189</name>
</gene>
<evidence type="ECO:0000313" key="4">
    <source>
        <dbReference type="Proteomes" id="UP000241788"/>
    </source>
</evidence>
<keyword evidence="4" id="KW-1185">Reference proteome</keyword>
<feature type="domain" description="ParB-like N-terminal" evidence="2">
    <location>
        <begin position="5"/>
        <end position="93"/>
    </location>
</feature>
<dbReference type="InterPro" id="IPR050336">
    <property type="entry name" value="Chromosome_partition/occlusion"/>
</dbReference>
<dbReference type="GO" id="GO:0007059">
    <property type="term" value="P:chromosome segregation"/>
    <property type="evidence" value="ECO:0007669"/>
    <property type="project" value="TreeGrafter"/>
</dbReference>
<dbReference type="InterPro" id="IPR004437">
    <property type="entry name" value="ParB/RepB/Spo0J"/>
</dbReference>
<sequence length="306" mass="34095">MPSLLELNVSEIHADPNNPRERFPQEELDRLAESIDQVGILVPVVVYPEDGGYRLLDGERRWRCAQILGHPTIPAVVVSPPDEASRLQQMFNIHLVREQWQDIPTAHALKKLIDETKVTSPSQLSAMTGISTQQVNRYLFALSLSGDVWAAVESGQVPLNYFYEVYKAFIQPLESDRPAIFAKYGRDQLLKNFLDKRSSGAISDVVSVRDAKYIIRKAAEDDPDNTKPGPLDDTISRLIDDPELSVKDAYEETVMVSIEADKLEQRADNLVAAFVRLLDKAKTDVDATSQIKGVANGLIAKLTALL</sequence>
<dbReference type="Pfam" id="PF02195">
    <property type="entry name" value="ParB_N"/>
    <property type="match status" value="1"/>
</dbReference>
<comment type="similarity">
    <text evidence="1">Belongs to the ParB family.</text>
</comment>
<dbReference type="NCBIfam" id="TIGR00180">
    <property type="entry name" value="parB_part"/>
    <property type="match status" value="1"/>
</dbReference>
<name>A0A1N6XB57_9GAMM</name>
<dbReference type="SUPFAM" id="SSF109709">
    <property type="entry name" value="KorB DNA-binding domain-like"/>
    <property type="match status" value="1"/>
</dbReference>
<dbReference type="Gene3D" id="3.90.1530.30">
    <property type="match status" value="1"/>
</dbReference>
<dbReference type="OrthoDB" id="9796891at2"/>
<accession>A0A1N6XB57</accession>
<protein>
    <submittedName>
        <fullName evidence="3">ParB/RepB/Spo0J family partition protein</fullName>
    </submittedName>
</protein>
<organism evidence="3 4">
    <name type="scientific">Solilutibacter tolerans</name>
    <dbReference type="NCBI Taxonomy" id="1604334"/>
    <lineage>
        <taxon>Bacteria</taxon>
        <taxon>Pseudomonadati</taxon>
        <taxon>Pseudomonadota</taxon>
        <taxon>Gammaproteobacteria</taxon>
        <taxon>Lysobacterales</taxon>
        <taxon>Lysobacteraceae</taxon>
        <taxon>Solilutibacter</taxon>
    </lineage>
</organism>
<dbReference type="PANTHER" id="PTHR33375">
    <property type="entry name" value="CHROMOSOME-PARTITIONING PROTEIN PARB-RELATED"/>
    <property type="match status" value="1"/>
</dbReference>
<dbReference type="RefSeq" id="WP_076588135.1">
    <property type="nucleotide sequence ID" value="NZ_FTLW01000005.1"/>
</dbReference>
<evidence type="ECO:0000256" key="1">
    <source>
        <dbReference type="ARBA" id="ARBA00006295"/>
    </source>
</evidence>
<dbReference type="SMART" id="SM00470">
    <property type="entry name" value="ParB"/>
    <property type="match status" value="1"/>
</dbReference>
<dbReference type="GO" id="GO:0005694">
    <property type="term" value="C:chromosome"/>
    <property type="evidence" value="ECO:0007669"/>
    <property type="project" value="TreeGrafter"/>
</dbReference>
<dbReference type="InterPro" id="IPR036086">
    <property type="entry name" value="ParB/Sulfiredoxin_sf"/>
</dbReference>
<dbReference type="Gene3D" id="1.10.10.2830">
    <property type="match status" value="1"/>
</dbReference>
<dbReference type="AlphaFoldDB" id="A0A1N6XB57"/>
<dbReference type="InterPro" id="IPR003115">
    <property type="entry name" value="ParB_N"/>
</dbReference>
<evidence type="ECO:0000259" key="2">
    <source>
        <dbReference type="SMART" id="SM00470"/>
    </source>
</evidence>
<evidence type="ECO:0000313" key="3">
    <source>
        <dbReference type="EMBL" id="SIQ99594.1"/>
    </source>
</evidence>
<dbReference type="SUPFAM" id="SSF110849">
    <property type="entry name" value="ParB/Sulfiredoxin"/>
    <property type="match status" value="1"/>
</dbReference>
<dbReference type="STRING" id="1604334.SAMN05421546_2189"/>
<dbReference type="GO" id="GO:0003677">
    <property type="term" value="F:DNA binding"/>
    <property type="evidence" value="ECO:0007669"/>
    <property type="project" value="InterPro"/>
</dbReference>
<reference evidence="4" key="1">
    <citation type="submission" date="2017-01" db="EMBL/GenBank/DDBJ databases">
        <authorList>
            <person name="Varghese N."/>
            <person name="Submissions S."/>
        </authorList>
    </citation>
    <scope>NUCLEOTIDE SEQUENCE [LARGE SCALE GENOMIC DNA]</scope>
    <source>
        <strain evidence="4">UM1</strain>
    </source>
</reference>
<proteinExistence type="inferred from homology"/>
<dbReference type="Proteomes" id="UP000241788">
    <property type="component" value="Unassembled WGS sequence"/>
</dbReference>